<dbReference type="OrthoDB" id="6610047at2759"/>
<evidence type="ECO:0000313" key="2">
    <source>
        <dbReference type="Proteomes" id="UP000325440"/>
    </source>
</evidence>
<dbReference type="AlphaFoldDB" id="A0A5E4NK25"/>
<dbReference type="Proteomes" id="UP000325440">
    <property type="component" value="Unassembled WGS sequence"/>
</dbReference>
<sequence length="113" mass="13279">MDTSDDVNILKILFEEEDDDDVLLLYLSEEKRKGHDQLINGHLKNNEIKFREFFRINRNQFDFILNLIRDDLALNPTFFIRKPITSSSTLLNLVIGALIVERPDQRQPAVNHK</sequence>
<organism evidence="1 2">
    <name type="scientific">Cinara cedri</name>
    <dbReference type="NCBI Taxonomy" id="506608"/>
    <lineage>
        <taxon>Eukaryota</taxon>
        <taxon>Metazoa</taxon>
        <taxon>Ecdysozoa</taxon>
        <taxon>Arthropoda</taxon>
        <taxon>Hexapoda</taxon>
        <taxon>Insecta</taxon>
        <taxon>Pterygota</taxon>
        <taxon>Neoptera</taxon>
        <taxon>Paraneoptera</taxon>
        <taxon>Hemiptera</taxon>
        <taxon>Sternorrhyncha</taxon>
        <taxon>Aphidomorpha</taxon>
        <taxon>Aphidoidea</taxon>
        <taxon>Aphididae</taxon>
        <taxon>Lachninae</taxon>
        <taxon>Cinara</taxon>
    </lineage>
</organism>
<dbReference type="EMBL" id="CABPRJ010002370">
    <property type="protein sequence ID" value="VVC43559.1"/>
    <property type="molecule type" value="Genomic_DNA"/>
</dbReference>
<gene>
    <name evidence="1" type="ORF">CINCED_3A017743</name>
</gene>
<keyword evidence="2" id="KW-1185">Reference proteome</keyword>
<protein>
    <submittedName>
        <fullName evidence="1">Uncharacterized protein</fullName>
    </submittedName>
</protein>
<proteinExistence type="predicted"/>
<evidence type="ECO:0000313" key="1">
    <source>
        <dbReference type="EMBL" id="VVC43559.1"/>
    </source>
</evidence>
<accession>A0A5E4NK25</accession>
<name>A0A5E4NK25_9HEMI</name>
<reference evidence="1 2" key="1">
    <citation type="submission" date="2019-08" db="EMBL/GenBank/DDBJ databases">
        <authorList>
            <person name="Alioto T."/>
            <person name="Alioto T."/>
            <person name="Gomez Garrido J."/>
        </authorList>
    </citation>
    <scope>NUCLEOTIDE SEQUENCE [LARGE SCALE GENOMIC DNA]</scope>
</reference>